<evidence type="ECO:0000256" key="1">
    <source>
        <dbReference type="ARBA" id="ARBA00010333"/>
    </source>
</evidence>
<feature type="region of interest" description="Disordered" evidence="4">
    <location>
        <begin position="40"/>
        <end position="105"/>
    </location>
</feature>
<evidence type="ECO:0000256" key="2">
    <source>
        <dbReference type="ARBA" id="ARBA00022448"/>
    </source>
</evidence>
<dbReference type="PANTHER" id="PTHR30085">
    <property type="entry name" value="AMINO ACID ABC TRANSPORTER PERMEASE"/>
    <property type="match status" value="1"/>
</dbReference>
<sequence length="347" mass="37170">MGTNTDRSRDRSRRAAALRGARTAAALALLATGALVLDVGGPRGAAPAAGAPHQVPLAAQQAQSGQSGQSEQSGQQDRSEQTGQAGSCDLYRSVPPSTEDGPAVKAVKAKRSLVVGIDLNSYRWGSRNPNTGQVEGFDIDLARAIGTAIMGDPEKVVLKAVPTADRVKFIQEGRVDIIVRTMSITCERLEQVAFSRPYFTTSQRVLVPRSSPAKTLDEALNGATACAASGSSAQEELKTRPVKKLVTVENHLDCLVLMQLGKVDATMTDDGLAASQAAQDQTVRVIDGEVRPGVMGIAMLKTSTDLTARVNQVLNDYYANGSWRRAYDTWLKPYLQDDADRHWPTPR</sequence>
<evidence type="ECO:0000313" key="6">
    <source>
        <dbReference type="EMBL" id="MFC5667581.1"/>
    </source>
</evidence>
<accession>A0ABW0XB02</accession>
<feature type="compositionally biased region" description="Low complexity" evidence="4">
    <location>
        <begin position="40"/>
        <end position="76"/>
    </location>
</feature>
<dbReference type="PANTHER" id="PTHR30085:SF6">
    <property type="entry name" value="ABC TRANSPORTER GLUTAMINE-BINDING PROTEIN GLNH"/>
    <property type="match status" value="1"/>
</dbReference>
<dbReference type="InterPro" id="IPR051455">
    <property type="entry name" value="Bact_solute-bind_prot3"/>
</dbReference>
<keyword evidence="3" id="KW-0732">Signal</keyword>
<dbReference type="Proteomes" id="UP001595975">
    <property type="component" value="Unassembled WGS sequence"/>
</dbReference>
<dbReference type="CDD" id="cd13690">
    <property type="entry name" value="PBP2_GluB"/>
    <property type="match status" value="1"/>
</dbReference>
<dbReference type="Pfam" id="PF00497">
    <property type="entry name" value="SBP_bac_3"/>
    <property type="match status" value="1"/>
</dbReference>
<dbReference type="Gene3D" id="3.40.190.10">
    <property type="entry name" value="Periplasmic binding protein-like II"/>
    <property type="match status" value="2"/>
</dbReference>
<dbReference type="InterPro" id="IPR001638">
    <property type="entry name" value="Solute-binding_3/MltF_N"/>
</dbReference>
<dbReference type="SMART" id="SM00062">
    <property type="entry name" value="PBPb"/>
    <property type="match status" value="1"/>
</dbReference>
<evidence type="ECO:0000256" key="4">
    <source>
        <dbReference type="SAM" id="MobiDB-lite"/>
    </source>
</evidence>
<evidence type="ECO:0000256" key="3">
    <source>
        <dbReference type="ARBA" id="ARBA00022729"/>
    </source>
</evidence>
<keyword evidence="2" id="KW-0813">Transport</keyword>
<dbReference type="EMBL" id="JBHSOF010000061">
    <property type="protein sequence ID" value="MFC5667581.1"/>
    <property type="molecule type" value="Genomic_DNA"/>
</dbReference>
<evidence type="ECO:0000313" key="7">
    <source>
        <dbReference type="Proteomes" id="UP001595975"/>
    </source>
</evidence>
<proteinExistence type="inferred from homology"/>
<comment type="caution">
    <text evidence="6">The sequence shown here is derived from an EMBL/GenBank/DDBJ whole genome shotgun (WGS) entry which is preliminary data.</text>
</comment>
<comment type="similarity">
    <text evidence="1">Belongs to the bacterial solute-binding protein 3 family.</text>
</comment>
<keyword evidence="7" id="KW-1185">Reference proteome</keyword>
<feature type="domain" description="Solute-binding protein family 3/N-terminal" evidence="5">
    <location>
        <begin position="112"/>
        <end position="333"/>
    </location>
</feature>
<dbReference type="RefSeq" id="WP_380229252.1">
    <property type="nucleotide sequence ID" value="NZ_JBHSOF010000061.1"/>
</dbReference>
<name>A0ABW0XB02_9ACTN</name>
<organism evidence="6 7">
    <name type="scientific">Kitasatospora misakiensis</name>
    <dbReference type="NCBI Taxonomy" id="67330"/>
    <lineage>
        <taxon>Bacteria</taxon>
        <taxon>Bacillati</taxon>
        <taxon>Actinomycetota</taxon>
        <taxon>Actinomycetes</taxon>
        <taxon>Kitasatosporales</taxon>
        <taxon>Streptomycetaceae</taxon>
        <taxon>Kitasatospora</taxon>
    </lineage>
</organism>
<reference evidence="7" key="1">
    <citation type="journal article" date="2019" name="Int. J. Syst. Evol. Microbiol.">
        <title>The Global Catalogue of Microorganisms (GCM) 10K type strain sequencing project: providing services to taxonomists for standard genome sequencing and annotation.</title>
        <authorList>
            <consortium name="The Broad Institute Genomics Platform"/>
            <consortium name="The Broad Institute Genome Sequencing Center for Infectious Disease"/>
            <person name="Wu L."/>
            <person name="Ma J."/>
        </authorList>
    </citation>
    <scope>NUCLEOTIDE SEQUENCE [LARGE SCALE GENOMIC DNA]</scope>
    <source>
        <strain evidence="7">CGMCC 4.1437</strain>
    </source>
</reference>
<dbReference type="SUPFAM" id="SSF53850">
    <property type="entry name" value="Periplasmic binding protein-like II"/>
    <property type="match status" value="1"/>
</dbReference>
<protein>
    <submittedName>
        <fullName evidence="6">Glutamate ABC transporter substrate-binding protein</fullName>
    </submittedName>
</protein>
<gene>
    <name evidence="6" type="ORF">ACFP3U_32010</name>
</gene>
<evidence type="ECO:0000259" key="5">
    <source>
        <dbReference type="SMART" id="SM00062"/>
    </source>
</evidence>